<dbReference type="AlphaFoldDB" id="B7PRG1"/>
<protein>
    <submittedName>
        <fullName evidence="1 2">Uncharacterized protein</fullName>
    </submittedName>
</protein>
<reference evidence="1 3" key="1">
    <citation type="submission" date="2008-03" db="EMBL/GenBank/DDBJ databases">
        <title>Annotation of Ixodes scapularis.</title>
        <authorList>
            <consortium name="Ixodes scapularis Genome Project Consortium"/>
            <person name="Caler E."/>
            <person name="Hannick L.I."/>
            <person name="Bidwell S."/>
            <person name="Joardar V."/>
            <person name="Thiagarajan M."/>
            <person name="Amedeo P."/>
            <person name="Galinsky K.J."/>
            <person name="Schobel S."/>
            <person name="Inman J."/>
            <person name="Hostetler J."/>
            <person name="Miller J."/>
            <person name="Hammond M."/>
            <person name="Megy K."/>
            <person name="Lawson D."/>
            <person name="Kodira C."/>
            <person name="Sutton G."/>
            <person name="Meyer J."/>
            <person name="Hill C.A."/>
            <person name="Birren B."/>
            <person name="Nene V."/>
            <person name="Collins F."/>
            <person name="Alarcon-Chaidez F."/>
            <person name="Wikel S."/>
            <person name="Strausberg R."/>
        </authorList>
    </citation>
    <scope>NUCLEOTIDE SEQUENCE [LARGE SCALE GENOMIC DNA]</scope>
    <source>
        <strain evidence="3">Wikel</strain>
        <strain evidence="1">Wikel colony</strain>
    </source>
</reference>
<evidence type="ECO:0000313" key="2">
    <source>
        <dbReference type="EnsemblMetazoa" id="ISCW007302-PA"/>
    </source>
</evidence>
<dbReference type="HOGENOM" id="CLU_2998767_0_0_1"/>
<organism>
    <name type="scientific">Ixodes scapularis</name>
    <name type="common">Black-legged tick</name>
    <name type="synonym">Deer tick</name>
    <dbReference type="NCBI Taxonomy" id="6945"/>
    <lineage>
        <taxon>Eukaryota</taxon>
        <taxon>Metazoa</taxon>
        <taxon>Ecdysozoa</taxon>
        <taxon>Arthropoda</taxon>
        <taxon>Chelicerata</taxon>
        <taxon>Arachnida</taxon>
        <taxon>Acari</taxon>
        <taxon>Parasitiformes</taxon>
        <taxon>Ixodida</taxon>
        <taxon>Ixodoidea</taxon>
        <taxon>Ixodidae</taxon>
        <taxon>Ixodinae</taxon>
        <taxon>Ixodes</taxon>
    </lineage>
</organism>
<sequence>MYVFWVLSLDVRRGGCTWNKFFYGNQIHNLSHGGFANILAVLKEWIRNGRMTFQSNF</sequence>
<dbReference type="EMBL" id="DS772378">
    <property type="protein sequence ID" value="EEC09183.1"/>
    <property type="molecule type" value="Genomic_DNA"/>
</dbReference>
<dbReference type="Proteomes" id="UP000001555">
    <property type="component" value="Unassembled WGS sequence"/>
</dbReference>
<accession>B7PRG1</accession>
<dbReference type="EMBL" id="ABJB010582934">
    <property type="status" value="NOT_ANNOTATED_CDS"/>
    <property type="molecule type" value="Genomic_DNA"/>
</dbReference>
<evidence type="ECO:0000313" key="1">
    <source>
        <dbReference type="EMBL" id="EEC09183.1"/>
    </source>
</evidence>
<name>B7PRG1_IXOSC</name>
<reference evidence="2" key="2">
    <citation type="submission" date="2020-05" db="UniProtKB">
        <authorList>
            <consortium name="EnsemblMetazoa"/>
        </authorList>
    </citation>
    <scope>IDENTIFICATION</scope>
    <source>
        <strain evidence="2">wikel</strain>
    </source>
</reference>
<dbReference type="VEuPathDB" id="VectorBase:ISCW007302"/>
<keyword evidence="3" id="KW-1185">Reference proteome</keyword>
<proteinExistence type="predicted"/>
<dbReference type="VEuPathDB" id="VectorBase:ISCI007302"/>
<dbReference type="InParanoid" id="B7PRG1"/>
<dbReference type="EMBL" id="ABJB010867586">
    <property type="status" value="NOT_ANNOTATED_CDS"/>
    <property type="molecule type" value="Genomic_DNA"/>
</dbReference>
<dbReference type="EnsemblMetazoa" id="ISCW007302-RA">
    <property type="protein sequence ID" value="ISCW007302-PA"/>
    <property type="gene ID" value="ISCW007302"/>
</dbReference>
<dbReference type="PaxDb" id="6945-B7PRG1"/>
<gene>
    <name evidence="1" type="ORF">IscW_ISCW007302</name>
</gene>
<evidence type="ECO:0000313" key="3">
    <source>
        <dbReference type="Proteomes" id="UP000001555"/>
    </source>
</evidence>